<keyword evidence="3" id="KW-1185">Reference proteome</keyword>
<gene>
    <name evidence="2" type="ORF">FKG94_20885</name>
</gene>
<feature type="compositionally biased region" description="Polar residues" evidence="1">
    <location>
        <begin position="46"/>
        <end position="66"/>
    </location>
</feature>
<dbReference type="RefSeq" id="WP_142928885.1">
    <property type="nucleotide sequence ID" value="NZ_ML660101.1"/>
</dbReference>
<name>A0A545T0N8_9GAMM</name>
<proteinExistence type="predicted"/>
<sequence length="66" mass="7229">MIKNAIGPTIKKANGKFKTDPAIKTIFELLTRVLGVNKYTKVIDSIATNPPTKENSQAGKDTQPSW</sequence>
<comment type="caution">
    <text evidence="2">The sequence shown here is derived from an EMBL/GenBank/DDBJ whole genome shotgun (WGS) entry which is preliminary data.</text>
</comment>
<reference evidence="2 3" key="1">
    <citation type="submission" date="2019-06" db="EMBL/GenBank/DDBJ databases">
        <title>Whole genome sequence for Cellvibrionaceae sp. R142.</title>
        <authorList>
            <person name="Wang G."/>
        </authorList>
    </citation>
    <scope>NUCLEOTIDE SEQUENCE [LARGE SCALE GENOMIC DNA]</scope>
    <source>
        <strain evidence="2 3">R142</strain>
    </source>
</reference>
<dbReference type="AlphaFoldDB" id="A0A545T0N8"/>
<dbReference type="Proteomes" id="UP000319732">
    <property type="component" value="Unassembled WGS sequence"/>
</dbReference>
<evidence type="ECO:0000313" key="3">
    <source>
        <dbReference type="Proteomes" id="UP000319732"/>
    </source>
</evidence>
<evidence type="ECO:0000256" key="1">
    <source>
        <dbReference type="SAM" id="MobiDB-lite"/>
    </source>
</evidence>
<evidence type="ECO:0000313" key="2">
    <source>
        <dbReference type="EMBL" id="TQV70784.1"/>
    </source>
</evidence>
<accession>A0A545T0N8</accession>
<organism evidence="2 3">
    <name type="scientific">Exilibacterium tricleocarpae</name>
    <dbReference type="NCBI Taxonomy" id="2591008"/>
    <lineage>
        <taxon>Bacteria</taxon>
        <taxon>Pseudomonadati</taxon>
        <taxon>Pseudomonadota</taxon>
        <taxon>Gammaproteobacteria</taxon>
        <taxon>Cellvibrionales</taxon>
        <taxon>Cellvibrionaceae</taxon>
        <taxon>Exilibacterium</taxon>
    </lineage>
</organism>
<dbReference type="EMBL" id="VHSG01000023">
    <property type="protein sequence ID" value="TQV70784.1"/>
    <property type="molecule type" value="Genomic_DNA"/>
</dbReference>
<protein>
    <submittedName>
        <fullName evidence="2">Uncharacterized protein</fullName>
    </submittedName>
</protein>
<feature type="region of interest" description="Disordered" evidence="1">
    <location>
        <begin position="45"/>
        <end position="66"/>
    </location>
</feature>